<name>A0A9W9WQX1_9EURO</name>
<dbReference type="EMBL" id="JAPWDQ010000013">
    <property type="protein sequence ID" value="KAJ5472035.1"/>
    <property type="molecule type" value="Genomic_DNA"/>
</dbReference>
<proteinExistence type="predicted"/>
<evidence type="ECO:0000256" key="1">
    <source>
        <dbReference type="SAM" id="MobiDB-lite"/>
    </source>
</evidence>
<reference evidence="2" key="2">
    <citation type="journal article" date="2023" name="IMA Fungus">
        <title>Comparative genomic study of the Penicillium genus elucidates a diverse pangenome and 15 lateral gene transfer events.</title>
        <authorList>
            <person name="Petersen C."/>
            <person name="Sorensen T."/>
            <person name="Nielsen M.R."/>
            <person name="Sondergaard T.E."/>
            <person name="Sorensen J.L."/>
            <person name="Fitzpatrick D.A."/>
            <person name="Frisvad J.C."/>
            <person name="Nielsen K.L."/>
        </authorList>
    </citation>
    <scope>NUCLEOTIDE SEQUENCE</scope>
    <source>
        <strain evidence="2">IBT 30728</strain>
    </source>
</reference>
<organism evidence="2 3">
    <name type="scientific">Penicillium diatomitis</name>
    <dbReference type="NCBI Taxonomy" id="2819901"/>
    <lineage>
        <taxon>Eukaryota</taxon>
        <taxon>Fungi</taxon>
        <taxon>Dikarya</taxon>
        <taxon>Ascomycota</taxon>
        <taxon>Pezizomycotina</taxon>
        <taxon>Eurotiomycetes</taxon>
        <taxon>Eurotiomycetidae</taxon>
        <taxon>Eurotiales</taxon>
        <taxon>Aspergillaceae</taxon>
        <taxon>Penicillium</taxon>
    </lineage>
</organism>
<evidence type="ECO:0000313" key="2">
    <source>
        <dbReference type="EMBL" id="KAJ5472035.1"/>
    </source>
</evidence>
<dbReference type="RefSeq" id="XP_056786581.1">
    <property type="nucleotide sequence ID" value="XM_056938199.1"/>
</dbReference>
<dbReference type="Proteomes" id="UP001148312">
    <property type="component" value="Unassembled WGS sequence"/>
</dbReference>
<keyword evidence="3" id="KW-1185">Reference proteome</keyword>
<gene>
    <name evidence="2" type="ORF">N7539_008604</name>
</gene>
<dbReference type="GeneID" id="81628449"/>
<sequence length="205" mass="22746">MEGHFECSILSATVTFQVGPAHDQITVDSAALAKLSKPLETLINNVVIDAKRKCIEWSKVLEVAETKKVSNDYSTGTFWVEEEDEFSFESAATAENERKPLGEVPNSEPPTNVILSGESEIADKKQSVSIRQLRDTSINPHPGSLGMRECPRCKLTAPRHSGPWEDFTPVFVDQARLYVLADTYDIVSLRSLVLPKLHATLKTFT</sequence>
<dbReference type="AlphaFoldDB" id="A0A9W9WQX1"/>
<reference evidence="2" key="1">
    <citation type="submission" date="2022-12" db="EMBL/GenBank/DDBJ databases">
        <authorList>
            <person name="Petersen C."/>
        </authorList>
    </citation>
    <scope>NUCLEOTIDE SEQUENCE</scope>
    <source>
        <strain evidence="2">IBT 30728</strain>
    </source>
</reference>
<accession>A0A9W9WQX1</accession>
<feature type="region of interest" description="Disordered" evidence="1">
    <location>
        <begin position="90"/>
        <end position="111"/>
    </location>
</feature>
<protein>
    <submittedName>
        <fullName evidence="2">Uncharacterized protein</fullName>
    </submittedName>
</protein>
<comment type="caution">
    <text evidence="2">The sequence shown here is derived from an EMBL/GenBank/DDBJ whole genome shotgun (WGS) entry which is preliminary data.</text>
</comment>
<evidence type="ECO:0000313" key="3">
    <source>
        <dbReference type="Proteomes" id="UP001148312"/>
    </source>
</evidence>